<gene>
    <name evidence="1" type="primary">mciZ</name>
    <name evidence="1" type="ORF">AAEO50_09030</name>
</gene>
<evidence type="ECO:0000313" key="1">
    <source>
        <dbReference type="EMBL" id="MEL3972421.1"/>
    </source>
</evidence>
<dbReference type="Proteomes" id="UP001389717">
    <property type="component" value="Unassembled WGS sequence"/>
</dbReference>
<evidence type="ECO:0000313" key="2">
    <source>
        <dbReference type="Proteomes" id="UP001389717"/>
    </source>
</evidence>
<organism evidence="1 2">
    <name type="scientific">Rossellomorea oryzaecorticis</name>
    <dbReference type="NCBI Taxonomy" id="1396505"/>
    <lineage>
        <taxon>Bacteria</taxon>
        <taxon>Bacillati</taxon>
        <taxon>Bacillota</taxon>
        <taxon>Bacilli</taxon>
        <taxon>Bacillales</taxon>
        <taxon>Bacillaceae</taxon>
        <taxon>Rossellomorea</taxon>
    </lineage>
</organism>
<protein>
    <submittedName>
        <fullName evidence="1">Z-ring formation inhibitor MciZ</fullName>
    </submittedName>
</protein>
<name>A0ABU9K8J7_9BACI</name>
<accession>A0ABU9K8J7</accession>
<reference evidence="1 2" key="1">
    <citation type="submission" date="2024-04" db="EMBL/GenBank/DDBJ databases">
        <title>Bacillus oryzaecorticis sp. nov., a moderately halophilic bacterium isolated from rice husks.</title>
        <authorList>
            <person name="Zhu H.-S."/>
        </authorList>
    </citation>
    <scope>NUCLEOTIDE SEQUENCE [LARGE SCALE GENOMIC DNA]</scope>
    <source>
        <strain evidence="1 2">ZC255</strain>
    </source>
</reference>
<proteinExistence type="predicted"/>
<dbReference type="InterPro" id="IPR025177">
    <property type="entry name" value="MciZ"/>
</dbReference>
<sequence>MQVIVEKNRVILAGKAWEVRAKLKEYSKRYETVKEWTERKA</sequence>
<dbReference type="Pfam" id="PF13072">
    <property type="entry name" value="MciZ"/>
    <property type="match status" value="1"/>
</dbReference>
<dbReference type="EMBL" id="JBBYAF010000014">
    <property type="protein sequence ID" value="MEL3972421.1"/>
    <property type="molecule type" value="Genomic_DNA"/>
</dbReference>
<dbReference type="RefSeq" id="WP_341982678.1">
    <property type="nucleotide sequence ID" value="NZ_JBBYAF010000014.1"/>
</dbReference>
<keyword evidence="2" id="KW-1185">Reference proteome</keyword>
<comment type="caution">
    <text evidence="1">The sequence shown here is derived from an EMBL/GenBank/DDBJ whole genome shotgun (WGS) entry which is preliminary data.</text>
</comment>